<evidence type="ECO:0000259" key="2">
    <source>
        <dbReference type="Pfam" id="PF07786"/>
    </source>
</evidence>
<keyword evidence="1" id="KW-0472">Membrane</keyword>
<feature type="transmembrane region" description="Helical" evidence="1">
    <location>
        <begin position="20"/>
        <end position="37"/>
    </location>
</feature>
<dbReference type="EC" id="2.3.1.78" evidence="3"/>
<evidence type="ECO:0000313" key="4">
    <source>
        <dbReference type="Proteomes" id="UP001257914"/>
    </source>
</evidence>
<feature type="transmembrane region" description="Helical" evidence="1">
    <location>
        <begin position="182"/>
        <end position="200"/>
    </location>
</feature>
<dbReference type="InterPro" id="IPR012429">
    <property type="entry name" value="HGSNAT_cat"/>
</dbReference>
<feature type="transmembrane region" description="Helical" evidence="1">
    <location>
        <begin position="116"/>
        <end position="134"/>
    </location>
</feature>
<evidence type="ECO:0000313" key="3">
    <source>
        <dbReference type="EMBL" id="MDU0111661.1"/>
    </source>
</evidence>
<feature type="transmembrane region" description="Helical" evidence="1">
    <location>
        <begin position="57"/>
        <end position="79"/>
    </location>
</feature>
<sequence length="256" mass="29231">MSETVTLNQPSIKKTHRLPFIDWLRGISILLMVIYHFCYDLDLFGYIVTTFGKGPWIPFRYVIVIGFLTLVGVSLVIVHQRRVNWKSLNKRTLQLFIACIFVSGSGYFIAANKITIFGILQFILVASWLALPIINKPKLALIVGIAIFIIGHSVTFPVFNSIWLHWIGMAETKRAALDFVPLFPWLGAVFVGVFLGHWFMSEKGRKLGAFTFNNHPNAVLRKINQTIEKMGQNSLVIYLVHQPIMFGVFYAIEYLH</sequence>
<dbReference type="GO" id="GO:0015019">
    <property type="term" value="F:heparan-alpha-glucosaminide N-acetyltransferase activity"/>
    <property type="evidence" value="ECO:0007669"/>
    <property type="project" value="UniProtKB-EC"/>
</dbReference>
<dbReference type="Pfam" id="PF07786">
    <property type="entry name" value="HGSNAT_cat"/>
    <property type="match status" value="1"/>
</dbReference>
<keyword evidence="1" id="KW-0812">Transmembrane</keyword>
<organism evidence="3 4">
    <name type="scientific">Psychrosphaera aquimarina</name>
    <dbReference type="NCBI Taxonomy" id="2044854"/>
    <lineage>
        <taxon>Bacteria</taxon>
        <taxon>Pseudomonadati</taxon>
        <taxon>Pseudomonadota</taxon>
        <taxon>Gammaproteobacteria</taxon>
        <taxon>Alteromonadales</taxon>
        <taxon>Pseudoalteromonadaceae</taxon>
        <taxon>Psychrosphaera</taxon>
    </lineage>
</organism>
<feature type="transmembrane region" description="Helical" evidence="1">
    <location>
        <begin position="91"/>
        <end position="110"/>
    </location>
</feature>
<accession>A0ABU3QW51</accession>
<feature type="transmembrane region" description="Helical" evidence="1">
    <location>
        <begin position="235"/>
        <end position="252"/>
    </location>
</feature>
<proteinExistence type="predicted"/>
<feature type="domain" description="Heparan-alpha-glucosaminide N-acetyltransferase catalytic" evidence="2">
    <location>
        <begin position="17"/>
        <end position="243"/>
    </location>
</feature>
<dbReference type="Proteomes" id="UP001257914">
    <property type="component" value="Unassembled WGS sequence"/>
</dbReference>
<keyword evidence="1" id="KW-1133">Transmembrane helix</keyword>
<keyword evidence="4" id="KW-1185">Reference proteome</keyword>
<feature type="transmembrane region" description="Helical" evidence="1">
    <location>
        <begin position="141"/>
        <end position="162"/>
    </location>
</feature>
<keyword evidence="3" id="KW-0808">Transferase</keyword>
<evidence type="ECO:0000256" key="1">
    <source>
        <dbReference type="SAM" id="Phobius"/>
    </source>
</evidence>
<name>A0ABU3QW51_9GAMM</name>
<dbReference type="RefSeq" id="WP_315945568.1">
    <property type="nucleotide sequence ID" value="NZ_JAWCUA010000001.1"/>
</dbReference>
<dbReference type="EMBL" id="JAWCUA010000001">
    <property type="protein sequence ID" value="MDU0111661.1"/>
    <property type="molecule type" value="Genomic_DNA"/>
</dbReference>
<gene>
    <name evidence="3" type="ORF">RT723_01270</name>
</gene>
<reference evidence="3 4" key="1">
    <citation type="submission" date="2023-10" db="EMBL/GenBank/DDBJ databases">
        <title>Psychrosphaera aquimaarina strain SW33 isolated from seawater.</title>
        <authorList>
            <person name="Bayburt H."/>
            <person name="Kim J.M."/>
            <person name="Choi B.J."/>
            <person name="Jeon C.O."/>
        </authorList>
    </citation>
    <scope>NUCLEOTIDE SEQUENCE [LARGE SCALE GENOMIC DNA]</scope>
    <source>
        <strain evidence="3 4">KCTC 52743</strain>
    </source>
</reference>
<protein>
    <submittedName>
        <fullName evidence="3">Heparan-alpha-glucosaminide N-acetyltransferase</fullName>
        <ecNumber evidence="3">2.3.1.78</ecNumber>
    </submittedName>
</protein>
<keyword evidence="3" id="KW-0012">Acyltransferase</keyword>
<comment type="caution">
    <text evidence="3">The sequence shown here is derived from an EMBL/GenBank/DDBJ whole genome shotgun (WGS) entry which is preliminary data.</text>
</comment>